<dbReference type="SUPFAM" id="SSF47807">
    <property type="entry name" value="5' to 3' exonuclease, C-terminal subdomain"/>
    <property type="match status" value="1"/>
</dbReference>
<organism evidence="11 12">
    <name type="scientific">Caenorhabditis angaria</name>
    <dbReference type="NCBI Taxonomy" id="860376"/>
    <lineage>
        <taxon>Eukaryota</taxon>
        <taxon>Metazoa</taxon>
        <taxon>Ecdysozoa</taxon>
        <taxon>Nematoda</taxon>
        <taxon>Chromadorea</taxon>
        <taxon>Rhabditida</taxon>
        <taxon>Rhabditina</taxon>
        <taxon>Rhabditomorpha</taxon>
        <taxon>Rhabditoidea</taxon>
        <taxon>Rhabditidae</taxon>
        <taxon>Peloderinae</taxon>
        <taxon>Caenorhabditis</taxon>
    </lineage>
</organism>
<comment type="cofactor">
    <cofactor evidence="1">
        <name>Mg(2+)</name>
        <dbReference type="ChEBI" id="CHEBI:18420"/>
    </cofactor>
</comment>
<dbReference type="GO" id="GO:0004520">
    <property type="term" value="F:DNA endonuclease activity"/>
    <property type="evidence" value="ECO:0007669"/>
    <property type="project" value="TreeGrafter"/>
</dbReference>
<feature type="domain" description="XPG N-terminal" evidence="10">
    <location>
        <begin position="1"/>
        <end position="95"/>
    </location>
</feature>
<evidence type="ECO:0000256" key="7">
    <source>
        <dbReference type="ARBA" id="ARBA00023242"/>
    </source>
</evidence>
<reference evidence="11" key="1">
    <citation type="submission" date="2022-11" db="EMBL/GenBank/DDBJ databases">
        <authorList>
            <person name="Kikuchi T."/>
        </authorList>
    </citation>
    <scope>NUCLEOTIDE SEQUENCE</scope>
    <source>
        <strain evidence="11">PS1010</strain>
    </source>
</reference>
<evidence type="ECO:0000256" key="4">
    <source>
        <dbReference type="ARBA" id="ARBA00022723"/>
    </source>
</evidence>
<proteinExistence type="predicted"/>
<dbReference type="Proteomes" id="UP001152747">
    <property type="component" value="Unassembled WGS sequence"/>
</dbReference>
<dbReference type="SMART" id="SM00485">
    <property type="entry name" value="XPGN"/>
    <property type="match status" value="1"/>
</dbReference>
<keyword evidence="4" id="KW-0479">Metal-binding</keyword>
<dbReference type="SMART" id="SM00279">
    <property type="entry name" value="HhH2"/>
    <property type="match status" value="1"/>
</dbReference>
<dbReference type="PANTHER" id="PTHR16171:SF7">
    <property type="entry name" value="DNA REPAIR PROTEIN RAD2"/>
    <property type="match status" value="1"/>
</dbReference>
<dbReference type="Pfam" id="PF00867">
    <property type="entry name" value="XPG_I"/>
    <property type="match status" value="1"/>
</dbReference>
<dbReference type="InterPro" id="IPR006084">
    <property type="entry name" value="XPG/Rad2"/>
</dbReference>
<comment type="caution">
    <text evidence="11">The sequence shown here is derived from an EMBL/GenBank/DDBJ whole genome shotgun (WGS) entry which is preliminary data.</text>
</comment>
<dbReference type="InterPro" id="IPR036279">
    <property type="entry name" value="5-3_exonuclease_C_sf"/>
</dbReference>
<dbReference type="GO" id="GO:0005634">
    <property type="term" value="C:nucleus"/>
    <property type="evidence" value="ECO:0007669"/>
    <property type="project" value="UniProtKB-SubCell"/>
</dbReference>
<dbReference type="InterPro" id="IPR006085">
    <property type="entry name" value="XPG_DNA_repair_N"/>
</dbReference>
<keyword evidence="12" id="KW-1185">Reference proteome</keyword>
<dbReference type="InterPro" id="IPR029060">
    <property type="entry name" value="PIN-like_dom_sf"/>
</dbReference>
<evidence type="ECO:0000256" key="1">
    <source>
        <dbReference type="ARBA" id="ARBA00001946"/>
    </source>
</evidence>
<evidence type="ECO:0000256" key="3">
    <source>
        <dbReference type="ARBA" id="ARBA00022722"/>
    </source>
</evidence>
<dbReference type="SMART" id="SM00484">
    <property type="entry name" value="XPGI"/>
    <property type="match status" value="1"/>
</dbReference>
<dbReference type="AlphaFoldDB" id="A0A9P1I5J1"/>
<dbReference type="GO" id="GO:0046872">
    <property type="term" value="F:metal ion binding"/>
    <property type="evidence" value="ECO:0007669"/>
    <property type="project" value="UniProtKB-KW"/>
</dbReference>
<dbReference type="OrthoDB" id="31113at2759"/>
<comment type="subcellular location">
    <subcellularLocation>
        <location evidence="2">Nucleus</location>
    </subcellularLocation>
</comment>
<evidence type="ECO:0000313" key="12">
    <source>
        <dbReference type="Proteomes" id="UP001152747"/>
    </source>
</evidence>
<dbReference type="InterPro" id="IPR008918">
    <property type="entry name" value="HhH2"/>
</dbReference>
<evidence type="ECO:0000256" key="6">
    <source>
        <dbReference type="ARBA" id="ARBA00022842"/>
    </source>
</evidence>
<dbReference type="GO" id="GO:0016787">
    <property type="term" value="F:hydrolase activity"/>
    <property type="evidence" value="ECO:0007669"/>
    <property type="project" value="UniProtKB-KW"/>
</dbReference>
<name>A0A9P1I5J1_9PELO</name>
<sequence length="732" mass="83980">MGITGLWKIVEPTSCEIPLECLEGKKLAVDVSIWIYQAQMAYPADSPYPHLRLLINRLCKLLFYKIRPVFVFDGPNVPDLKKQVLDSRRAKKLADDSILQNPKKLQHLKQIASGQLDDQQLAKSIETVISPTKRVLLNDVYSKEAASTSSVVVNLEEKERVDQIYVDSGSDFSDGEGPIDEKSHYDKIVEDLKIPENATRRQTIDTLVERRETMRKSRLNPSMIPTDSQDFSNFQMQRVLRRGRLNAQIDQIAKNPTGQGAGSKKEEASNLSLAIFTEACDFQKPTKSREITPEHQEIVENFKFQSKSGMLEAIARKRVRNHYRKCEEESSDDEFVDVLEEEVGTSTEVRVGDEKNANEVEWDPEKPDRLEKSWQNSEILDDDWLKMNYEDDDKTPEMYRDLQEFLTNCGIPWLEAPGEAEAQCVELERLGLVDGVISDDSDVWPFGVKNVYRHMFAKNKRVQRYSAIPPPASNDNIYCLEREDYISIGILAGGDYSSGLNKVGAIGALELVAEFVEVDRNLDSDNVENRIFKLLQIIEELFLNRSVDDLPSKSRQALFYRRHVVEANEATKIRQICENREAVRAYLHPNVDSSSEKFRWRKMNIELIRNIMQKRFDDSNFLQNELKNSISAFERWNTFLEGGGIAQMRLDRFFMAGGVAAGKPALIWSKKVTDALMRISRRSRGIPEEIIVESVKKRNTKKTTKKPVKKMKRVEKEEEKLNLSEESSDDSF</sequence>
<keyword evidence="3" id="KW-0540">Nuclease</keyword>
<protein>
    <submittedName>
        <fullName evidence="11">Uncharacterized protein</fullName>
    </submittedName>
</protein>
<keyword evidence="5" id="KW-0378">Hydrolase</keyword>
<evidence type="ECO:0000313" key="11">
    <source>
        <dbReference type="EMBL" id="CAI5439997.1"/>
    </source>
</evidence>
<gene>
    <name evidence="11" type="ORF">CAMP_LOCUS2634</name>
</gene>
<accession>A0A9P1I5J1</accession>
<keyword evidence="7" id="KW-0539">Nucleus</keyword>
<keyword evidence="6" id="KW-0460">Magnesium</keyword>
<evidence type="ECO:0000256" key="2">
    <source>
        <dbReference type="ARBA" id="ARBA00004123"/>
    </source>
</evidence>
<dbReference type="EMBL" id="CANHGI010000001">
    <property type="protein sequence ID" value="CAI5439997.1"/>
    <property type="molecule type" value="Genomic_DNA"/>
</dbReference>
<dbReference type="SUPFAM" id="SSF88723">
    <property type="entry name" value="PIN domain-like"/>
    <property type="match status" value="1"/>
</dbReference>
<dbReference type="PRINTS" id="PR00853">
    <property type="entry name" value="XPGRADSUPER"/>
</dbReference>
<evidence type="ECO:0000259" key="10">
    <source>
        <dbReference type="SMART" id="SM00485"/>
    </source>
</evidence>
<dbReference type="Gene3D" id="3.40.50.1010">
    <property type="entry name" value="5'-nuclease"/>
    <property type="match status" value="2"/>
</dbReference>
<feature type="domain" description="XPG-I" evidence="9">
    <location>
        <begin position="407"/>
        <end position="496"/>
    </location>
</feature>
<feature type="region of interest" description="Disordered" evidence="8">
    <location>
        <begin position="697"/>
        <end position="732"/>
    </location>
</feature>
<dbReference type="PANTHER" id="PTHR16171">
    <property type="entry name" value="DNA REPAIR PROTEIN COMPLEMENTING XP-G CELLS-RELATED"/>
    <property type="match status" value="1"/>
</dbReference>
<evidence type="ECO:0000256" key="5">
    <source>
        <dbReference type="ARBA" id="ARBA00022801"/>
    </source>
</evidence>
<dbReference type="GO" id="GO:0003697">
    <property type="term" value="F:single-stranded DNA binding"/>
    <property type="evidence" value="ECO:0007669"/>
    <property type="project" value="TreeGrafter"/>
</dbReference>
<dbReference type="CDD" id="cd09868">
    <property type="entry name" value="PIN_XPG_RAD2"/>
    <property type="match status" value="2"/>
</dbReference>
<dbReference type="Gene3D" id="1.10.150.20">
    <property type="entry name" value="5' to 3' exonuclease, C-terminal subdomain"/>
    <property type="match status" value="1"/>
</dbReference>
<evidence type="ECO:0000256" key="8">
    <source>
        <dbReference type="SAM" id="MobiDB-lite"/>
    </source>
</evidence>
<feature type="compositionally biased region" description="Basic and acidic residues" evidence="8">
    <location>
        <begin position="714"/>
        <end position="723"/>
    </location>
</feature>
<dbReference type="Pfam" id="PF00752">
    <property type="entry name" value="XPG_N"/>
    <property type="match status" value="1"/>
</dbReference>
<feature type="compositionally biased region" description="Basic residues" evidence="8">
    <location>
        <begin position="697"/>
        <end position="713"/>
    </location>
</feature>
<evidence type="ECO:0000259" key="9">
    <source>
        <dbReference type="SMART" id="SM00484"/>
    </source>
</evidence>
<dbReference type="InterPro" id="IPR006086">
    <property type="entry name" value="XPG-I_dom"/>
</dbReference>